<dbReference type="InterPro" id="IPR036291">
    <property type="entry name" value="NAD(P)-bd_dom_sf"/>
</dbReference>
<dbReference type="EMBL" id="MK689407">
    <property type="protein sequence ID" value="QFQ50485.1"/>
    <property type="molecule type" value="Genomic_DNA"/>
</dbReference>
<dbReference type="PANTHER" id="PTHR15020:SF50">
    <property type="entry name" value="UPF0659 PROTEIN YMR090W"/>
    <property type="match status" value="1"/>
</dbReference>
<dbReference type="PANTHER" id="PTHR15020">
    <property type="entry name" value="FLAVIN REDUCTASE-RELATED"/>
    <property type="match status" value="1"/>
</dbReference>
<evidence type="ECO:0000256" key="1">
    <source>
        <dbReference type="ARBA" id="ARBA00038376"/>
    </source>
</evidence>
<name>A0A5P8H6T5_9EURO</name>
<dbReference type="InterPro" id="IPR016040">
    <property type="entry name" value="NAD(P)-bd_dom"/>
</dbReference>
<evidence type="ECO:0000259" key="2">
    <source>
        <dbReference type="Pfam" id="PF13460"/>
    </source>
</evidence>
<dbReference type="Gene3D" id="3.40.50.720">
    <property type="entry name" value="NAD(P)-binding Rossmann-like Domain"/>
    <property type="match status" value="1"/>
</dbReference>
<dbReference type="Pfam" id="PF13460">
    <property type="entry name" value="NAD_binding_10"/>
    <property type="match status" value="1"/>
</dbReference>
<organism evidence="3">
    <name type="scientific">Aspergillus pachycristatus</name>
    <dbReference type="NCBI Taxonomy" id="1810921"/>
    <lineage>
        <taxon>Eukaryota</taxon>
        <taxon>Fungi</taxon>
        <taxon>Dikarya</taxon>
        <taxon>Ascomycota</taxon>
        <taxon>Pezizomycotina</taxon>
        <taxon>Eurotiomycetes</taxon>
        <taxon>Eurotiomycetidae</taxon>
        <taxon>Eurotiales</taxon>
        <taxon>Aspergillaceae</taxon>
        <taxon>Aspergillus</taxon>
        <taxon>Aspergillus subgen. Nidulantes</taxon>
    </lineage>
</organism>
<gene>
    <name evidence="3" type="primary">stcQ</name>
</gene>
<proteinExistence type="inferred from homology"/>
<comment type="similarity">
    <text evidence="1">Belongs to the avfA family.</text>
</comment>
<evidence type="ECO:0000313" key="3">
    <source>
        <dbReference type="EMBL" id="QFQ50485.1"/>
    </source>
</evidence>
<dbReference type="AlphaFoldDB" id="A0A5P8H6T5"/>
<dbReference type="SUPFAM" id="SSF51735">
    <property type="entry name" value="NAD(P)-binding Rossmann-fold domains"/>
    <property type="match status" value="1"/>
</dbReference>
<sequence length="274" mass="30414">MPSYAVLGATGNTGRAIVKVLLDRADTDTRIQIRAYCRSKEKLFRVCPGAEASKSLSVFQGRLDDDGLIDECLRGTDAVFLVVAIVDNMPGCTVAMQTAEAVVASLQRLRAADPAMRLPRLVMLSSASLEPSFCSDVPAPVHWVLKTAVSHLYRDLAAAEAYLRAQSDWLWATFVKPGGLVHDQARGHEVRLDRAQTPLSFLDLAAGMVEVADADDYRYHMRSVSVVPTSKVAMFPWDGVYYTFTGLVFHFCPWTYRFLGEYKLQSREDKDKQA</sequence>
<protein>
    <submittedName>
        <fullName evidence="3">Putative sterigmatocystin biosynthesis protein</fullName>
    </submittedName>
</protein>
<reference evidence="3" key="1">
    <citation type="submission" date="2019-03" db="EMBL/GenBank/DDBJ databases">
        <title>Apc.LaeA and Apc.VeA of the velvet complex govern secondary metabolism and morphological development in the echinocandin-producing fungus Aspergillus pachycristatus.</title>
        <authorList>
            <person name="Lan N."/>
            <person name="Yue Q."/>
            <person name="An Z."/>
            <person name="Bills G.F."/>
        </authorList>
    </citation>
    <scope>NUCLEOTIDE SEQUENCE</scope>
    <source>
        <strain evidence="3">NRRL 11440</strain>
    </source>
</reference>
<accession>A0A5P8H6T5</accession>
<feature type="domain" description="NAD(P)-binding" evidence="2">
    <location>
        <begin position="8"/>
        <end position="212"/>
    </location>
</feature>